<evidence type="ECO:0000256" key="6">
    <source>
        <dbReference type="SAM" id="MobiDB-lite"/>
    </source>
</evidence>
<evidence type="ECO:0000256" key="2">
    <source>
        <dbReference type="ARBA" id="ARBA00009820"/>
    </source>
</evidence>
<evidence type="ECO:0000256" key="4">
    <source>
        <dbReference type="ARBA" id="ARBA00022764"/>
    </source>
</evidence>
<comment type="subunit">
    <text evidence="5">The Tol-Pal system is composed of five core proteins: the inner membrane proteins TolA, TolQ and TolR, the periplasmic protein TolB and the outer membrane protein Pal. They form a network linking the inner and outer membranes and the peptidoglycan layer.</text>
</comment>
<dbReference type="InterPro" id="IPR014167">
    <property type="entry name" value="Tol-Pal_TolB"/>
</dbReference>
<dbReference type="PANTHER" id="PTHR36842:SF1">
    <property type="entry name" value="PROTEIN TOLB"/>
    <property type="match status" value="1"/>
</dbReference>
<evidence type="ECO:0000256" key="1">
    <source>
        <dbReference type="ARBA" id="ARBA00004418"/>
    </source>
</evidence>
<dbReference type="HAMAP" id="MF_00671">
    <property type="entry name" value="TolB"/>
    <property type="match status" value="1"/>
</dbReference>
<feature type="domain" description="TolB N-terminal" evidence="7">
    <location>
        <begin position="105"/>
        <end position="203"/>
    </location>
</feature>
<proteinExistence type="inferred from homology"/>
<dbReference type="SUPFAM" id="SSF69304">
    <property type="entry name" value="Tricorn protease N-terminal domain"/>
    <property type="match status" value="1"/>
</dbReference>
<organism evidence="8 9">
    <name type="scientific">Candidatus Accumulibacter vicinus</name>
    <dbReference type="NCBI Taxonomy" id="2954382"/>
    <lineage>
        <taxon>Bacteria</taxon>
        <taxon>Pseudomonadati</taxon>
        <taxon>Pseudomonadota</taxon>
        <taxon>Betaproteobacteria</taxon>
        <taxon>Candidatus Accumulibacter</taxon>
    </lineage>
</organism>
<dbReference type="GO" id="GO:0051301">
    <property type="term" value="P:cell division"/>
    <property type="evidence" value="ECO:0007669"/>
    <property type="project" value="UniProtKB-UniRule"/>
</dbReference>
<dbReference type="InterPro" id="IPR011659">
    <property type="entry name" value="WD40"/>
</dbReference>
<dbReference type="InterPro" id="IPR007195">
    <property type="entry name" value="TolB_N"/>
</dbReference>
<dbReference type="PANTHER" id="PTHR36842">
    <property type="entry name" value="PROTEIN TOLB HOMOLOG"/>
    <property type="match status" value="1"/>
</dbReference>
<feature type="region of interest" description="Disordered" evidence="6">
    <location>
        <begin position="1"/>
        <end position="26"/>
    </location>
</feature>
<dbReference type="Gene3D" id="2.120.10.30">
    <property type="entry name" value="TolB, C-terminal domain"/>
    <property type="match status" value="1"/>
</dbReference>
<dbReference type="Pfam" id="PF04052">
    <property type="entry name" value="TolB_N"/>
    <property type="match status" value="1"/>
</dbReference>
<evidence type="ECO:0000313" key="8">
    <source>
        <dbReference type="EMBL" id="KFB68592.1"/>
    </source>
</evidence>
<dbReference type="STRING" id="1457154.CAPSK01_001445"/>
<keyword evidence="5" id="KW-0132">Cell division</keyword>
<evidence type="ECO:0000256" key="3">
    <source>
        <dbReference type="ARBA" id="ARBA00022729"/>
    </source>
</evidence>
<keyword evidence="5" id="KW-0131">Cell cycle</keyword>
<comment type="caution">
    <text evidence="8">The sequence shown here is derived from an EMBL/GenBank/DDBJ whole genome shotgun (WGS) entry which is preliminary data.</text>
</comment>
<dbReference type="GO" id="GO:0042597">
    <property type="term" value="C:periplasmic space"/>
    <property type="evidence" value="ECO:0007669"/>
    <property type="project" value="UniProtKB-SubCell"/>
</dbReference>
<keyword evidence="3 5" id="KW-0732">Signal</keyword>
<dbReference type="SUPFAM" id="SSF52964">
    <property type="entry name" value="TolB, N-terminal domain"/>
    <property type="match status" value="1"/>
</dbReference>
<dbReference type="GO" id="GO:0017038">
    <property type="term" value="P:protein import"/>
    <property type="evidence" value="ECO:0007669"/>
    <property type="project" value="InterPro"/>
</dbReference>
<protein>
    <recommendedName>
        <fullName evidence="5">Tol-Pal system protein TolB</fullName>
    </recommendedName>
</protein>
<dbReference type="InterPro" id="IPR011042">
    <property type="entry name" value="6-blade_b-propeller_TolB-like"/>
</dbReference>
<evidence type="ECO:0000256" key="5">
    <source>
        <dbReference type="HAMAP-Rule" id="MF_00671"/>
    </source>
</evidence>
<accession>A0A084Y1J8</accession>
<comment type="function">
    <text evidence="5">Part of the Tol-Pal system, which plays a role in outer membrane invagination during cell division and is important for maintaining outer membrane integrity.</text>
</comment>
<gene>
    <name evidence="5" type="primary">tolB</name>
    <name evidence="8" type="ORF">CAPSK01_001445</name>
</gene>
<feature type="compositionally biased region" description="Basic and acidic residues" evidence="6">
    <location>
        <begin position="1"/>
        <end position="10"/>
    </location>
</feature>
<evidence type="ECO:0000259" key="7">
    <source>
        <dbReference type="Pfam" id="PF04052"/>
    </source>
</evidence>
<dbReference type="Gene3D" id="3.40.50.10070">
    <property type="entry name" value="TolB, N-terminal domain"/>
    <property type="match status" value="1"/>
</dbReference>
<dbReference type="EMBL" id="JDSS02000019">
    <property type="protein sequence ID" value="KFB68592.1"/>
    <property type="molecule type" value="Genomic_DNA"/>
</dbReference>
<dbReference type="AlphaFoldDB" id="A0A084Y1J8"/>
<reference evidence="8 9" key="1">
    <citation type="submission" date="2014-07" db="EMBL/GenBank/DDBJ databases">
        <title>Expanding our view of genomic diversity in Candidatus Accumulibacter clades.</title>
        <authorList>
            <person name="Skennerton C.T."/>
            <person name="Barr J.J."/>
            <person name="Slater F.R."/>
            <person name="Bond P.L."/>
            <person name="Tyson G.W."/>
        </authorList>
    </citation>
    <scope>NUCLEOTIDE SEQUENCE [LARGE SCALE GENOMIC DNA]</scope>
    <source>
        <strain evidence="9">SK-01</strain>
    </source>
</reference>
<sequence>MDRFWGRDGHGQQFSKGGLHVSDQKPHRGLNGDVLHPFRHSTGHSAKMRIAEITFGYKSRAFRGDIIAHSVLDCTMSGIGLKLHRMGLLAVSALAFLQPPAHAQLTIEITGAGANRIPVAIADFGGEANASRVVTSVVRGDLERSGVFKMIDTGGVAMTETSNPAYPEWKSRGADALAAGSIGSSDDGRQEARFRLYDVNKQAVLGGSAFVTSKAMLRAAGHRIADMIYEKLTGEPGVFSTRVAYVLRVSAVRYELHIADADGQNAQVALISKEPIISPSWSPDGGRLAYVSFENKKPVVYVHSLASGKRVVVANFKGSNSAPAWSPDGRKLAVVLSKDGGSQIFTVNADGSGAQRLTNSNAIDTEPNFSPDGQFVYFTSDRGGSPQIYRIGVGGGEAQRVSFEGSYNVTPRLSPDGKSMAFISRREGGFRLSVMDLASRQVQILTDSHKDESPTFSPNGRMILIATEMGGRGVLSAVSIDGRIKQRLSITAGDVREPAWGPFNK</sequence>
<dbReference type="Pfam" id="PF07676">
    <property type="entry name" value="PD40"/>
    <property type="match status" value="5"/>
</dbReference>
<name>A0A084Y1J8_9PROT</name>
<evidence type="ECO:0000313" key="9">
    <source>
        <dbReference type="Proteomes" id="UP000019812"/>
    </source>
</evidence>
<dbReference type="Proteomes" id="UP000019812">
    <property type="component" value="Unassembled WGS sequence"/>
</dbReference>
<comment type="subcellular location">
    <subcellularLocation>
        <location evidence="1 5">Periplasm</location>
    </subcellularLocation>
</comment>
<comment type="similarity">
    <text evidence="2 5">Belongs to the TolB family.</text>
</comment>
<keyword evidence="4 5" id="KW-0574">Periplasm</keyword>
<dbReference type="NCBIfam" id="TIGR02800">
    <property type="entry name" value="propeller_TolB"/>
    <property type="match status" value="1"/>
</dbReference>